<comment type="caution">
    <text evidence="1">The sequence shown here is derived from an EMBL/GenBank/DDBJ whole genome shotgun (WGS) entry which is preliminary data.</text>
</comment>
<gene>
    <name evidence="1" type="ORF">Q604_UNBC07512G0002</name>
</gene>
<evidence type="ECO:0000313" key="1">
    <source>
        <dbReference type="EMBL" id="ETJ38366.1"/>
    </source>
</evidence>
<sequence>ADLAPWEIMTGMQDRLHRILVD</sequence>
<dbReference type="AlphaFoldDB" id="W1Y7M9"/>
<protein>
    <submittedName>
        <fullName evidence="1">Uncharacterized protein</fullName>
    </submittedName>
</protein>
<accession>W1Y7M9</accession>
<organism evidence="1">
    <name type="scientific">human gut metagenome</name>
    <dbReference type="NCBI Taxonomy" id="408170"/>
    <lineage>
        <taxon>unclassified sequences</taxon>
        <taxon>metagenomes</taxon>
        <taxon>organismal metagenomes</taxon>
    </lineage>
</organism>
<feature type="non-terminal residue" evidence="1">
    <location>
        <position position="1"/>
    </location>
</feature>
<dbReference type="EMBL" id="AZMM01007512">
    <property type="protein sequence ID" value="ETJ38366.1"/>
    <property type="molecule type" value="Genomic_DNA"/>
</dbReference>
<name>W1Y7M9_9ZZZZ</name>
<proteinExistence type="predicted"/>
<reference evidence="1" key="1">
    <citation type="submission" date="2013-12" db="EMBL/GenBank/DDBJ databases">
        <title>A Varibaculum cambriense genome reconstructed from a premature infant gut community with otherwise low bacterial novelty that shifts toward anaerobic metabolism during the third week of life.</title>
        <authorList>
            <person name="Brown C.T."/>
            <person name="Sharon I."/>
            <person name="Thomas B.C."/>
            <person name="Castelle C.J."/>
            <person name="Morowitz M.J."/>
            <person name="Banfield J.F."/>
        </authorList>
    </citation>
    <scope>NUCLEOTIDE SEQUENCE</scope>
</reference>